<keyword evidence="4" id="KW-1185">Reference proteome</keyword>
<dbReference type="InterPro" id="IPR045584">
    <property type="entry name" value="Pilin-like"/>
</dbReference>
<dbReference type="PANTHER" id="PTHR30093:SF2">
    <property type="entry name" value="TYPE II SECRETION SYSTEM PROTEIN H"/>
    <property type="match status" value="1"/>
</dbReference>
<name>A0A517PCV0_9PLAN</name>
<evidence type="ECO:0000313" key="3">
    <source>
        <dbReference type="EMBL" id="QDT17202.1"/>
    </source>
</evidence>
<dbReference type="NCBIfam" id="TIGR04294">
    <property type="entry name" value="pre_pil_HX9DG"/>
    <property type="match status" value="1"/>
</dbReference>
<dbReference type="PANTHER" id="PTHR30093">
    <property type="entry name" value="GENERAL SECRETION PATHWAY PROTEIN G"/>
    <property type="match status" value="1"/>
</dbReference>
<dbReference type="AlphaFoldDB" id="A0A517PCV0"/>
<keyword evidence="1" id="KW-0812">Transmembrane</keyword>
<protein>
    <recommendedName>
        <fullName evidence="2">DUF1559 domain-containing protein</fullName>
    </recommendedName>
</protein>
<gene>
    <name evidence="3" type="ORF">CA12_33140</name>
</gene>
<feature type="transmembrane region" description="Helical" evidence="1">
    <location>
        <begin position="12"/>
        <end position="33"/>
    </location>
</feature>
<dbReference type="OrthoDB" id="209819at2"/>
<proteinExistence type="predicted"/>
<dbReference type="InterPro" id="IPR027558">
    <property type="entry name" value="Pre_pil_HX9DG_C"/>
</dbReference>
<dbReference type="Pfam" id="PF07596">
    <property type="entry name" value="SBP_bac_10"/>
    <property type="match status" value="1"/>
</dbReference>
<dbReference type="Proteomes" id="UP000318741">
    <property type="component" value="Chromosome"/>
</dbReference>
<dbReference type="Gene3D" id="3.30.700.10">
    <property type="entry name" value="Glycoprotein, Type 4 Pilin"/>
    <property type="match status" value="1"/>
</dbReference>
<dbReference type="KEGG" id="acaf:CA12_33140"/>
<dbReference type="RefSeq" id="WP_145360097.1">
    <property type="nucleotide sequence ID" value="NZ_CP036265.1"/>
</dbReference>
<feature type="domain" description="DUF1559" evidence="2">
    <location>
        <begin position="34"/>
        <end position="280"/>
    </location>
</feature>
<reference evidence="3 4" key="1">
    <citation type="submission" date="2019-02" db="EMBL/GenBank/DDBJ databases">
        <title>Deep-cultivation of Planctomycetes and their phenomic and genomic characterization uncovers novel biology.</title>
        <authorList>
            <person name="Wiegand S."/>
            <person name="Jogler M."/>
            <person name="Boedeker C."/>
            <person name="Pinto D."/>
            <person name="Vollmers J."/>
            <person name="Rivas-Marin E."/>
            <person name="Kohn T."/>
            <person name="Peeters S.H."/>
            <person name="Heuer A."/>
            <person name="Rast P."/>
            <person name="Oberbeckmann S."/>
            <person name="Bunk B."/>
            <person name="Jeske O."/>
            <person name="Meyerdierks A."/>
            <person name="Storesund J.E."/>
            <person name="Kallscheuer N."/>
            <person name="Luecker S."/>
            <person name="Lage O.M."/>
            <person name="Pohl T."/>
            <person name="Merkel B.J."/>
            <person name="Hornburger P."/>
            <person name="Mueller R.-W."/>
            <person name="Bruemmer F."/>
            <person name="Labrenz M."/>
            <person name="Spormann A.M."/>
            <person name="Op den Camp H."/>
            <person name="Overmann J."/>
            <person name="Amann R."/>
            <person name="Jetten M.S.M."/>
            <person name="Mascher T."/>
            <person name="Medema M.H."/>
            <person name="Devos D.P."/>
            <person name="Kaster A.-K."/>
            <person name="Ovreas L."/>
            <person name="Rohde M."/>
            <person name="Galperin M.Y."/>
            <person name="Jogler C."/>
        </authorList>
    </citation>
    <scope>NUCLEOTIDE SEQUENCE [LARGE SCALE GENOMIC DNA]</scope>
    <source>
        <strain evidence="3 4">CA12</strain>
    </source>
</reference>
<dbReference type="EMBL" id="CP036265">
    <property type="protein sequence ID" value="QDT17202.1"/>
    <property type="molecule type" value="Genomic_DNA"/>
</dbReference>
<evidence type="ECO:0000256" key="1">
    <source>
        <dbReference type="SAM" id="Phobius"/>
    </source>
</evidence>
<dbReference type="SUPFAM" id="SSF54523">
    <property type="entry name" value="Pili subunits"/>
    <property type="match status" value="1"/>
</dbReference>
<evidence type="ECO:0000313" key="4">
    <source>
        <dbReference type="Proteomes" id="UP000318741"/>
    </source>
</evidence>
<sequence length="310" mass="33960" precursor="true">MCHVRRRFGFSIVELLVVIGIVSLLCALIMPAVQQARQKAWDVECRNNLKQVGLAFHQHHGVFGSLPSNGGYDPAQVVLDADGEPFTPTTLNTENGKLYQWGVGDPDSGPREQTGSWAYPLLPFLDQQNAHAKPAYDAVVPTYACRARRDAAATAPPPSDAFGEYEGGGHRWGRTDYTGNGFLIFNRPKLMRFANVRDGTSNTLLVGEKAFDPCVQSDGSFFWDEPFFLGGSAGSRRYGLRLLPDGPGLVFKQNWGSPHAGGVNFLLCDGSVQQVPFTIDWQEFDRLLTPAKGLAIEYGTPDGPNEPEDQ</sequence>
<organism evidence="3 4">
    <name type="scientific">Alienimonas californiensis</name>
    <dbReference type="NCBI Taxonomy" id="2527989"/>
    <lineage>
        <taxon>Bacteria</taxon>
        <taxon>Pseudomonadati</taxon>
        <taxon>Planctomycetota</taxon>
        <taxon>Planctomycetia</taxon>
        <taxon>Planctomycetales</taxon>
        <taxon>Planctomycetaceae</taxon>
        <taxon>Alienimonas</taxon>
    </lineage>
</organism>
<accession>A0A517PCV0</accession>
<keyword evidence="1" id="KW-0472">Membrane</keyword>
<dbReference type="InterPro" id="IPR011453">
    <property type="entry name" value="DUF1559"/>
</dbReference>
<keyword evidence="1" id="KW-1133">Transmembrane helix</keyword>
<evidence type="ECO:0000259" key="2">
    <source>
        <dbReference type="Pfam" id="PF07596"/>
    </source>
</evidence>